<name>A0AA36GNU6_CYLNA</name>
<gene>
    <name evidence="2" type="ORF">CYNAS_LOCUS7461</name>
</gene>
<evidence type="ECO:0000313" key="3">
    <source>
        <dbReference type="Proteomes" id="UP001176961"/>
    </source>
</evidence>
<proteinExistence type="predicted"/>
<dbReference type="GO" id="GO:0003735">
    <property type="term" value="F:structural constituent of ribosome"/>
    <property type="evidence" value="ECO:0007669"/>
    <property type="project" value="InterPro"/>
</dbReference>
<dbReference type="InterPro" id="IPR036920">
    <property type="entry name" value="Ribosomal_uL16_sf"/>
</dbReference>
<organism evidence="2 3">
    <name type="scientific">Cylicocyclus nassatus</name>
    <name type="common">Nematode worm</name>
    <dbReference type="NCBI Taxonomy" id="53992"/>
    <lineage>
        <taxon>Eukaryota</taxon>
        <taxon>Metazoa</taxon>
        <taxon>Ecdysozoa</taxon>
        <taxon>Nematoda</taxon>
        <taxon>Chromadorea</taxon>
        <taxon>Rhabditida</taxon>
        <taxon>Rhabditina</taxon>
        <taxon>Rhabditomorpha</taxon>
        <taxon>Strongyloidea</taxon>
        <taxon>Strongylidae</taxon>
        <taxon>Cylicocyclus</taxon>
    </lineage>
</organism>
<feature type="transmembrane region" description="Helical" evidence="1">
    <location>
        <begin position="60"/>
        <end position="77"/>
    </location>
</feature>
<sequence>MRNAMSNEREHLSAEAFEAAHICANKYMVKSCGKDRELLGSRYTPRGALEIFEGLRLHNSWLAGTVVFILIMVAFAVEHQMLTGN</sequence>
<keyword evidence="3" id="KW-1185">Reference proteome</keyword>
<dbReference type="Proteomes" id="UP001176961">
    <property type="component" value="Unassembled WGS sequence"/>
</dbReference>
<keyword evidence="1" id="KW-1133">Transmembrane helix</keyword>
<dbReference type="AlphaFoldDB" id="A0AA36GNU6"/>
<dbReference type="GO" id="GO:0006412">
    <property type="term" value="P:translation"/>
    <property type="evidence" value="ECO:0007669"/>
    <property type="project" value="InterPro"/>
</dbReference>
<dbReference type="GO" id="GO:0005840">
    <property type="term" value="C:ribosome"/>
    <property type="evidence" value="ECO:0007669"/>
    <property type="project" value="InterPro"/>
</dbReference>
<keyword evidence="1" id="KW-0812">Transmembrane</keyword>
<evidence type="ECO:0000313" key="2">
    <source>
        <dbReference type="EMBL" id="CAJ0595478.1"/>
    </source>
</evidence>
<dbReference type="Gene3D" id="3.90.1170.10">
    <property type="entry name" value="Ribosomal protein L10e/L16"/>
    <property type="match status" value="1"/>
</dbReference>
<dbReference type="SUPFAM" id="SSF54686">
    <property type="entry name" value="Ribosomal protein L16p/L10e"/>
    <property type="match status" value="1"/>
</dbReference>
<dbReference type="EMBL" id="CATQJL010000112">
    <property type="protein sequence ID" value="CAJ0595478.1"/>
    <property type="molecule type" value="Genomic_DNA"/>
</dbReference>
<evidence type="ECO:0000256" key="1">
    <source>
        <dbReference type="SAM" id="Phobius"/>
    </source>
</evidence>
<keyword evidence="1" id="KW-0472">Membrane</keyword>
<comment type="caution">
    <text evidence="2">The sequence shown here is derived from an EMBL/GenBank/DDBJ whole genome shotgun (WGS) entry which is preliminary data.</text>
</comment>
<reference evidence="2" key="1">
    <citation type="submission" date="2023-07" db="EMBL/GenBank/DDBJ databases">
        <authorList>
            <consortium name="CYATHOMIX"/>
        </authorList>
    </citation>
    <scope>NUCLEOTIDE SEQUENCE</scope>
    <source>
        <strain evidence="2">N/A</strain>
    </source>
</reference>
<protein>
    <submittedName>
        <fullName evidence="2">Uncharacterized protein</fullName>
    </submittedName>
</protein>
<accession>A0AA36GNU6</accession>